<dbReference type="STRING" id="229920.ADM99_01010"/>
<organism evidence="6 7">
    <name type="scientific">Leptolinea tardivitalis</name>
    <dbReference type="NCBI Taxonomy" id="229920"/>
    <lineage>
        <taxon>Bacteria</taxon>
        <taxon>Bacillati</taxon>
        <taxon>Chloroflexota</taxon>
        <taxon>Anaerolineae</taxon>
        <taxon>Anaerolineales</taxon>
        <taxon>Anaerolineaceae</taxon>
        <taxon>Leptolinea</taxon>
    </lineage>
</organism>
<comment type="caution">
    <text evidence="6">The sequence shown here is derived from an EMBL/GenBank/DDBJ whole genome shotgun (WGS) entry which is preliminary data.</text>
</comment>
<dbReference type="GO" id="GO:0003677">
    <property type="term" value="F:DNA binding"/>
    <property type="evidence" value="ECO:0007669"/>
    <property type="project" value="UniProtKB-KW"/>
</dbReference>
<keyword evidence="2" id="KW-0238">DNA-binding</keyword>
<keyword evidence="7" id="KW-1185">Reference proteome</keyword>
<dbReference type="PROSITE" id="PS50110">
    <property type="entry name" value="RESPONSE_REGULATORY"/>
    <property type="match status" value="1"/>
</dbReference>
<evidence type="ECO:0000259" key="5">
    <source>
        <dbReference type="PROSITE" id="PS50110"/>
    </source>
</evidence>
<dbReference type="Proteomes" id="UP000050430">
    <property type="component" value="Unassembled WGS sequence"/>
</dbReference>
<dbReference type="Pfam" id="PF00072">
    <property type="entry name" value="Response_reg"/>
    <property type="match status" value="1"/>
</dbReference>
<evidence type="ECO:0000256" key="1">
    <source>
        <dbReference type="ARBA" id="ARBA00022553"/>
    </source>
</evidence>
<proteinExistence type="predicted"/>
<dbReference type="PRINTS" id="PR00038">
    <property type="entry name" value="HTHLUXR"/>
</dbReference>
<dbReference type="Pfam" id="PF00196">
    <property type="entry name" value="GerE"/>
    <property type="match status" value="1"/>
</dbReference>
<sequence length="231" mass="25557">MEKQRILIVDDHEVVRIGLRSLLQHHPQFEVVGEAGTAKEAIEKVAQLLPDAVLMDIRLPGPSGIEACEEITHTYPNTKVIMLTSYAEDEMLFSAIRAGASGYVLKQIGGDDLVKALEAVGRGEAPLDPAMTKRIFQEVKRVVKQEEASAFAHLSDNEKKVLLKVSEGKTNREISKELFLGEGTIRNYVSSILSKLGVSNRAEAAAFAVEHNLKEYMPKELIEKMDSKSEE</sequence>
<dbReference type="EMBL" id="LGCK01000002">
    <property type="protein sequence ID" value="KPL74700.1"/>
    <property type="molecule type" value="Genomic_DNA"/>
</dbReference>
<name>A0A0P6XZT9_9CHLR</name>
<dbReference type="PANTHER" id="PTHR43214:SF43">
    <property type="entry name" value="TWO-COMPONENT RESPONSE REGULATOR"/>
    <property type="match status" value="1"/>
</dbReference>
<dbReference type="InterPro" id="IPR000792">
    <property type="entry name" value="Tscrpt_reg_LuxR_C"/>
</dbReference>
<evidence type="ECO:0000256" key="3">
    <source>
        <dbReference type="PROSITE-ProRule" id="PRU00169"/>
    </source>
</evidence>
<keyword evidence="1 3" id="KW-0597">Phosphoprotein</keyword>
<dbReference type="CDD" id="cd17535">
    <property type="entry name" value="REC_NarL-like"/>
    <property type="match status" value="1"/>
</dbReference>
<dbReference type="PANTHER" id="PTHR43214">
    <property type="entry name" value="TWO-COMPONENT RESPONSE REGULATOR"/>
    <property type="match status" value="1"/>
</dbReference>
<gene>
    <name evidence="6" type="ORF">ADM99_01010</name>
</gene>
<dbReference type="InterPro" id="IPR058245">
    <property type="entry name" value="NreC/VraR/RcsB-like_REC"/>
</dbReference>
<dbReference type="PROSITE" id="PS00622">
    <property type="entry name" value="HTH_LUXR_1"/>
    <property type="match status" value="1"/>
</dbReference>
<dbReference type="RefSeq" id="WP_062423298.1">
    <property type="nucleotide sequence ID" value="NZ_BBYA01000014.1"/>
</dbReference>
<dbReference type="OrthoDB" id="9780153at2"/>
<dbReference type="InterPro" id="IPR001789">
    <property type="entry name" value="Sig_transdc_resp-reg_receiver"/>
</dbReference>
<dbReference type="Gene3D" id="3.40.50.2300">
    <property type="match status" value="1"/>
</dbReference>
<dbReference type="GO" id="GO:0006355">
    <property type="term" value="P:regulation of DNA-templated transcription"/>
    <property type="evidence" value="ECO:0007669"/>
    <property type="project" value="InterPro"/>
</dbReference>
<feature type="modified residue" description="4-aspartylphosphate" evidence="3">
    <location>
        <position position="56"/>
    </location>
</feature>
<dbReference type="PROSITE" id="PS50043">
    <property type="entry name" value="HTH_LUXR_2"/>
    <property type="match status" value="1"/>
</dbReference>
<dbReference type="InterPro" id="IPR016032">
    <property type="entry name" value="Sig_transdc_resp-reg_C-effctor"/>
</dbReference>
<dbReference type="SUPFAM" id="SSF46894">
    <property type="entry name" value="C-terminal effector domain of the bipartite response regulators"/>
    <property type="match status" value="1"/>
</dbReference>
<protein>
    <submittedName>
        <fullName evidence="6">LuxR family transcriptional regulator</fullName>
    </submittedName>
</protein>
<dbReference type="InterPro" id="IPR039420">
    <property type="entry name" value="WalR-like"/>
</dbReference>
<dbReference type="SMART" id="SM00421">
    <property type="entry name" value="HTH_LUXR"/>
    <property type="match status" value="1"/>
</dbReference>
<feature type="domain" description="HTH luxR-type" evidence="4">
    <location>
        <begin position="147"/>
        <end position="212"/>
    </location>
</feature>
<reference evidence="6 7" key="1">
    <citation type="submission" date="2015-07" db="EMBL/GenBank/DDBJ databases">
        <title>Genome sequence of Leptolinea tardivitalis DSM 16556.</title>
        <authorList>
            <person name="Hemp J."/>
            <person name="Ward L.M."/>
            <person name="Pace L.A."/>
            <person name="Fischer W.W."/>
        </authorList>
    </citation>
    <scope>NUCLEOTIDE SEQUENCE [LARGE SCALE GENOMIC DNA]</scope>
    <source>
        <strain evidence="6 7">YMTK-2</strain>
    </source>
</reference>
<accession>A0A0P6XZT9</accession>
<evidence type="ECO:0000256" key="2">
    <source>
        <dbReference type="ARBA" id="ARBA00023125"/>
    </source>
</evidence>
<evidence type="ECO:0000313" key="7">
    <source>
        <dbReference type="Proteomes" id="UP000050430"/>
    </source>
</evidence>
<dbReference type="GO" id="GO:0000160">
    <property type="term" value="P:phosphorelay signal transduction system"/>
    <property type="evidence" value="ECO:0007669"/>
    <property type="project" value="InterPro"/>
</dbReference>
<feature type="domain" description="Response regulatory" evidence="5">
    <location>
        <begin position="5"/>
        <end position="121"/>
    </location>
</feature>
<evidence type="ECO:0000313" key="6">
    <source>
        <dbReference type="EMBL" id="KPL74700.1"/>
    </source>
</evidence>
<dbReference type="AlphaFoldDB" id="A0A0P6XZT9"/>
<evidence type="ECO:0000259" key="4">
    <source>
        <dbReference type="PROSITE" id="PS50043"/>
    </source>
</evidence>
<dbReference type="SUPFAM" id="SSF52172">
    <property type="entry name" value="CheY-like"/>
    <property type="match status" value="1"/>
</dbReference>
<dbReference type="CDD" id="cd06170">
    <property type="entry name" value="LuxR_C_like"/>
    <property type="match status" value="1"/>
</dbReference>
<dbReference type="InterPro" id="IPR011006">
    <property type="entry name" value="CheY-like_superfamily"/>
</dbReference>
<dbReference type="SMART" id="SM00448">
    <property type="entry name" value="REC"/>
    <property type="match status" value="1"/>
</dbReference>